<dbReference type="EMBL" id="JAVRHY010000006">
    <property type="protein sequence ID" value="MDT0618620.1"/>
    <property type="molecule type" value="Genomic_DNA"/>
</dbReference>
<gene>
    <name evidence="2" type="ORF">RM531_09020</name>
</gene>
<protein>
    <recommendedName>
        <fullName evidence="4">Lipoprotein</fullName>
    </recommendedName>
</protein>
<feature type="chain" id="PRO_5046039672" description="Lipoprotein" evidence="1">
    <location>
        <begin position="32"/>
        <end position="312"/>
    </location>
</feature>
<sequence length="312" mass="34679">MKEKSELSSHPFIWLPLAMMLLPLASACTQAKMVGADLAEGVKDLPGVLVGGNTSKYESSTGDRIDDSRATTTESIVGENRVRMTSPVWLERSAARSLLDHGERLYGIDIYAAHGHVVERDDPYSLVEACSHGSYRTEILESENEFAAHRVKQKVRQEARERWVALKERNMRVHYVQRVGTSGYDFEHQAFKVHEPGTVVVIPKTSELYGYEPDCEEVALVVRGAEVPKSIPMDMDEAEAQSEMPRDRSGFVLVVSGHITGEAESISYLKDYSKCYAVGCPPTHEVTVDAVQLAVDRAMLLNHTGKAVWQTQ</sequence>
<dbReference type="Proteomes" id="UP001259982">
    <property type="component" value="Unassembled WGS sequence"/>
</dbReference>
<dbReference type="RefSeq" id="WP_311658778.1">
    <property type="nucleotide sequence ID" value="NZ_JAVRHY010000006.1"/>
</dbReference>
<reference evidence="2 3" key="1">
    <citation type="submission" date="2023-09" db="EMBL/GenBank/DDBJ databases">
        <authorList>
            <person name="Rey-Velasco X."/>
        </authorList>
    </citation>
    <scope>NUCLEOTIDE SEQUENCE [LARGE SCALE GENOMIC DNA]</scope>
    <source>
        <strain evidence="2 3">P385</strain>
    </source>
</reference>
<name>A0ABU3B9B8_9GAMM</name>
<feature type="signal peptide" evidence="1">
    <location>
        <begin position="1"/>
        <end position="31"/>
    </location>
</feature>
<comment type="caution">
    <text evidence="2">The sequence shown here is derived from an EMBL/GenBank/DDBJ whole genome shotgun (WGS) entry which is preliminary data.</text>
</comment>
<proteinExistence type="predicted"/>
<organism evidence="2 3">
    <name type="scientific">Spectribacter acetivorans</name>
    <dbReference type="NCBI Taxonomy" id="3075603"/>
    <lineage>
        <taxon>Bacteria</taxon>
        <taxon>Pseudomonadati</taxon>
        <taxon>Pseudomonadota</taxon>
        <taxon>Gammaproteobacteria</taxon>
        <taxon>Salinisphaerales</taxon>
        <taxon>Salinisphaeraceae</taxon>
        <taxon>Spectribacter</taxon>
    </lineage>
</organism>
<evidence type="ECO:0008006" key="4">
    <source>
        <dbReference type="Google" id="ProtNLM"/>
    </source>
</evidence>
<dbReference type="PROSITE" id="PS51257">
    <property type="entry name" value="PROKAR_LIPOPROTEIN"/>
    <property type="match status" value="1"/>
</dbReference>
<evidence type="ECO:0000313" key="2">
    <source>
        <dbReference type="EMBL" id="MDT0618620.1"/>
    </source>
</evidence>
<evidence type="ECO:0000256" key="1">
    <source>
        <dbReference type="SAM" id="SignalP"/>
    </source>
</evidence>
<keyword evidence="3" id="KW-1185">Reference proteome</keyword>
<accession>A0ABU3B9B8</accession>
<keyword evidence="1" id="KW-0732">Signal</keyword>
<evidence type="ECO:0000313" key="3">
    <source>
        <dbReference type="Proteomes" id="UP001259982"/>
    </source>
</evidence>